<sequence length="737" mass="81425">MAAAPTSSLQTAANRKKAPSRSLVVKGGEIGIMNNGSFTSHTNFSMEIEHAVRSPHGASVSLFEYVYNIKTSSGVHKSCFVSNEDTQTIRSFARVASKSHEVLQWASISERLWSLYILSMAKDYQKSTFYRQKILVSRVGRQPHSDVWVLSPTVQIDSKGQFIEHERQEYFWFDDYMNVLLTKPRVISMEIVTPLSVQPMVELLSATKRCLANNYISSFLTVAGATLILHYDSILEFQDECPLVLCHSSTPGAGKSTSLRNALSLLGADRVHITGPDTHPAVIVRWASGTTIPIAIDDVRSAKKAESIAVQFFNGNSQRILHIPFFSPVRSPESTELRENEIRLKEARKNASSAIGILIAIGHRIASPDMQQHLSNITLPFVIGKIPHVHFRVQKSYALLLLVSQLLCEHLPASVITYQDIMDFFSNEWARVICQIQLHGSDVLSDFFRQLIHVMNAMEVYEILQMIRPSVRHRGEPSIALYMPMVREHCELSCEMERKVKDTVRDIGGSINSSGLFLSTTSKDSIVSKANGVNRRSVLFVARSKLNSDLIQLLDNAFSKNQSPGSTLIPSNGSTCIPVPSQSPDEDTPSIPVPLPSPVQEEPTLPTPTILVPSRSLADEEEETTLPTPNILDEEETPSPSPSILVPSQSLADEEEETSLPSPNILVPSQSLADEVTPSPSIPVSAPSRDEETVTFTTPKRITRGGAELVSLSSRSEALIRPVEKDDKLSSQEKNLT</sequence>
<feature type="region of interest" description="Disordered" evidence="1">
    <location>
        <begin position="714"/>
        <end position="737"/>
    </location>
</feature>
<feature type="compositionally biased region" description="Polar residues" evidence="1">
    <location>
        <begin position="659"/>
        <end position="672"/>
    </location>
</feature>
<dbReference type="RefSeq" id="XP_019853044.1">
    <property type="nucleotide sequence ID" value="XM_019997485.1"/>
</dbReference>
<feature type="compositionally biased region" description="Basic and acidic residues" evidence="1">
    <location>
        <begin position="722"/>
        <end position="737"/>
    </location>
</feature>
<keyword evidence="3" id="KW-1185">Reference proteome</keyword>
<protein>
    <submittedName>
        <fullName evidence="2">Uncharacterized protein</fullName>
    </submittedName>
</protein>
<feature type="region of interest" description="Disordered" evidence="1">
    <location>
        <begin position="562"/>
        <end position="701"/>
    </location>
</feature>
<dbReference type="AlphaFoldDB" id="A0AAN0J7P3"/>
<name>A0AAN0J7P3_AMPQE</name>
<reference evidence="2" key="2">
    <citation type="submission" date="2024-06" db="UniProtKB">
        <authorList>
            <consortium name="EnsemblMetazoa"/>
        </authorList>
    </citation>
    <scope>IDENTIFICATION</scope>
</reference>
<evidence type="ECO:0000313" key="3">
    <source>
        <dbReference type="Proteomes" id="UP000007879"/>
    </source>
</evidence>
<reference evidence="3" key="1">
    <citation type="journal article" date="2010" name="Nature">
        <title>The Amphimedon queenslandica genome and the evolution of animal complexity.</title>
        <authorList>
            <person name="Srivastava M."/>
            <person name="Simakov O."/>
            <person name="Chapman J."/>
            <person name="Fahey B."/>
            <person name="Gauthier M.E."/>
            <person name="Mitros T."/>
            <person name="Richards G.S."/>
            <person name="Conaco C."/>
            <person name="Dacre M."/>
            <person name="Hellsten U."/>
            <person name="Larroux C."/>
            <person name="Putnam N.H."/>
            <person name="Stanke M."/>
            <person name="Adamska M."/>
            <person name="Darling A."/>
            <person name="Degnan S.M."/>
            <person name="Oakley T.H."/>
            <person name="Plachetzki D.C."/>
            <person name="Zhai Y."/>
            <person name="Adamski M."/>
            <person name="Calcino A."/>
            <person name="Cummins S.F."/>
            <person name="Goodstein D.M."/>
            <person name="Harris C."/>
            <person name="Jackson D.J."/>
            <person name="Leys S.P."/>
            <person name="Shu S."/>
            <person name="Woodcroft B.J."/>
            <person name="Vervoort M."/>
            <person name="Kosik K.S."/>
            <person name="Manning G."/>
            <person name="Degnan B.M."/>
            <person name="Rokhsar D.S."/>
        </authorList>
    </citation>
    <scope>NUCLEOTIDE SEQUENCE [LARGE SCALE GENOMIC DNA]</scope>
</reference>
<evidence type="ECO:0000256" key="1">
    <source>
        <dbReference type="SAM" id="MobiDB-lite"/>
    </source>
</evidence>
<evidence type="ECO:0000313" key="2">
    <source>
        <dbReference type="EnsemblMetazoa" id="XP_019853044.1"/>
    </source>
</evidence>
<accession>A0AAN0J7P3</accession>
<proteinExistence type="predicted"/>
<dbReference type="EnsemblMetazoa" id="XM_019997485.1">
    <property type="protein sequence ID" value="XP_019853044.1"/>
    <property type="gene ID" value="LOC100633979"/>
</dbReference>
<dbReference type="KEGG" id="aqu:100633979"/>
<dbReference type="GeneID" id="100633979"/>
<organism evidence="2 3">
    <name type="scientific">Amphimedon queenslandica</name>
    <name type="common">Sponge</name>
    <dbReference type="NCBI Taxonomy" id="400682"/>
    <lineage>
        <taxon>Eukaryota</taxon>
        <taxon>Metazoa</taxon>
        <taxon>Porifera</taxon>
        <taxon>Demospongiae</taxon>
        <taxon>Heteroscleromorpha</taxon>
        <taxon>Haplosclerida</taxon>
        <taxon>Niphatidae</taxon>
        <taxon>Amphimedon</taxon>
    </lineage>
</organism>
<feature type="compositionally biased region" description="Polar residues" evidence="1">
    <location>
        <begin position="562"/>
        <end position="583"/>
    </location>
</feature>
<dbReference type="Proteomes" id="UP000007879">
    <property type="component" value="Unassembled WGS sequence"/>
</dbReference>